<dbReference type="Proteomes" id="UP000000849">
    <property type="component" value="Chromosome"/>
</dbReference>
<evidence type="ECO:0000313" key="2">
    <source>
        <dbReference type="Proteomes" id="UP000000849"/>
    </source>
</evidence>
<proteinExistence type="predicted"/>
<sequence length="113" mass="12809">MAKKSPVSRPTKKTENEILFASSQAAKGWRDLVATRRNAMTDARDFLTRTPTAVTPANDRLRGELATVSYHGTTYDRWQHKPSLRDGARIWFFVDGQTVLLEDVHTAHPNETK</sequence>
<dbReference type="AlphaFoldDB" id="D5UIL6"/>
<dbReference type="eggNOG" id="ENOG5032B4B">
    <property type="taxonomic scope" value="Bacteria"/>
</dbReference>
<dbReference type="RefSeq" id="WP_013115849.1">
    <property type="nucleotide sequence ID" value="NC_014151.1"/>
</dbReference>
<gene>
    <name evidence="1" type="ordered locus">Cfla_0603</name>
</gene>
<dbReference type="EMBL" id="CP001964">
    <property type="protein sequence ID" value="ADG73515.1"/>
    <property type="molecule type" value="Genomic_DNA"/>
</dbReference>
<keyword evidence="2" id="KW-1185">Reference proteome</keyword>
<dbReference type="HOGENOM" id="CLU_166919_1_0_11"/>
<evidence type="ECO:0000313" key="1">
    <source>
        <dbReference type="EMBL" id="ADG73515.1"/>
    </source>
</evidence>
<dbReference type="OrthoDB" id="487569at2"/>
<reference evidence="1 2" key="1">
    <citation type="journal article" date="2010" name="Stand. Genomic Sci.">
        <title>Complete genome sequence of Cellulomonas flavigena type strain (134).</title>
        <authorList>
            <person name="Abt B."/>
            <person name="Foster B."/>
            <person name="Lapidus A."/>
            <person name="Clum A."/>
            <person name="Sun H."/>
            <person name="Pukall R."/>
            <person name="Lucas S."/>
            <person name="Glavina Del Rio T."/>
            <person name="Nolan M."/>
            <person name="Tice H."/>
            <person name="Cheng J.F."/>
            <person name="Pitluck S."/>
            <person name="Liolios K."/>
            <person name="Ivanova N."/>
            <person name="Mavromatis K."/>
            <person name="Ovchinnikova G."/>
            <person name="Pati A."/>
            <person name="Goodwin L."/>
            <person name="Chen A."/>
            <person name="Palaniappan K."/>
            <person name="Land M."/>
            <person name="Hauser L."/>
            <person name="Chang Y.J."/>
            <person name="Jeffries C.D."/>
            <person name="Rohde M."/>
            <person name="Goker M."/>
            <person name="Woyke T."/>
            <person name="Bristow J."/>
            <person name="Eisen J.A."/>
            <person name="Markowitz V."/>
            <person name="Hugenholtz P."/>
            <person name="Kyrpides N.C."/>
            <person name="Klenk H.P."/>
        </authorList>
    </citation>
    <scope>NUCLEOTIDE SEQUENCE [LARGE SCALE GENOMIC DNA]</scope>
    <source>
        <strain evidence="2">ATCC 482 / DSM 20109 / BCRC 11376 / JCM 18109 / NBRC 3775 / NCIMB 8073 / NRS 134</strain>
    </source>
</reference>
<name>D5UIL6_CELFN</name>
<protein>
    <submittedName>
        <fullName evidence="1">Uncharacterized protein</fullName>
    </submittedName>
</protein>
<dbReference type="KEGG" id="cfl:Cfla_0603"/>
<dbReference type="STRING" id="446466.Cfla_0603"/>
<organism evidence="1 2">
    <name type="scientific">Cellulomonas flavigena (strain ATCC 482 / DSM 20109 / BCRC 11376 / JCM 18109 / NBRC 3775 / NCIMB 8073 / NRS 134)</name>
    <dbReference type="NCBI Taxonomy" id="446466"/>
    <lineage>
        <taxon>Bacteria</taxon>
        <taxon>Bacillati</taxon>
        <taxon>Actinomycetota</taxon>
        <taxon>Actinomycetes</taxon>
        <taxon>Micrococcales</taxon>
        <taxon>Cellulomonadaceae</taxon>
        <taxon>Cellulomonas</taxon>
    </lineage>
</organism>
<accession>D5UIL6</accession>